<sequence length="207" mass="22834">MTTDKSRADALTAQVALAAIEMLETGREYRFDGAVPNAKRDGVLPAWWRRPSIFMPSTAARTLFEVPGVCVERLQSISDVNAISEGIERTSDGFSVDGSRHFPAARARDSFASLWGGINAEAGHGGGDTNPLLWVVEFRRITPRDGDRPVRADRGQSRSRRGHAGRDARDRAARRRPHPRMSVHRVRHACGTRPRAALARGDRHAAH</sequence>
<evidence type="ECO:0000313" key="2">
    <source>
        <dbReference type="EMBL" id="ABF75997.1"/>
    </source>
</evidence>
<evidence type="ECO:0000256" key="1">
    <source>
        <dbReference type="SAM" id="MobiDB-lite"/>
    </source>
</evidence>
<protein>
    <submittedName>
        <fullName evidence="2">Uncharacterized protein</fullName>
    </submittedName>
</protein>
<dbReference type="HOGENOM" id="CLU_1324365_0_0_4"/>
<accession>A0A0H2XN88</accession>
<feature type="region of interest" description="Disordered" evidence="1">
    <location>
        <begin position="145"/>
        <end position="207"/>
    </location>
</feature>
<dbReference type="AlphaFoldDB" id="A0A0H2XN88"/>
<reference evidence="2" key="1">
    <citation type="submission" date="2006-05" db="EMBL/GenBank/DDBJ databases">
        <title>Complete sequence of chromosome 1 of Burkholderia cenocepacia AU 1054.</title>
        <authorList>
            <consortium name="US DOE Joint Genome Institute"/>
            <person name="Copeland A."/>
            <person name="Lucas S."/>
            <person name="Lapidus A."/>
            <person name="Barry K."/>
            <person name="Detter J.C."/>
            <person name="Glavina del Rio T."/>
            <person name="Hammon N."/>
            <person name="Israni S."/>
            <person name="Dalin E."/>
            <person name="Tice H."/>
            <person name="Pitluck S."/>
            <person name="Chain P."/>
            <person name="Malfatti S."/>
            <person name="Shin M."/>
            <person name="Vergez L."/>
            <person name="Schmutz J."/>
            <person name="Larimer F."/>
            <person name="Land M."/>
            <person name="Hauser L."/>
            <person name="Kyrpides N."/>
            <person name="Lykidis A."/>
            <person name="LiPuma J.J."/>
            <person name="Konstantinidis K."/>
            <person name="Tiedje J.M."/>
            <person name="Richardson P."/>
        </authorList>
    </citation>
    <scope>NUCLEOTIDE SEQUENCE [LARGE SCALE GENOMIC DNA]</scope>
    <source>
        <strain evidence="2">AU 1054</strain>
    </source>
</reference>
<organism evidence="2">
    <name type="scientific">Burkholderia orbicola (strain AU 1054)</name>
    <dbReference type="NCBI Taxonomy" id="331271"/>
    <lineage>
        <taxon>Bacteria</taxon>
        <taxon>Pseudomonadati</taxon>
        <taxon>Pseudomonadota</taxon>
        <taxon>Betaproteobacteria</taxon>
        <taxon>Burkholderiales</taxon>
        <taxon>Burkholderiaceae</taxon>
        <taxon>Burkholderia</taxon>
        <taxon>Burkholderia cepacia complex</taxon>
        <taxon>Burkholderia orbicola</taxon>
    </lineage>
</organism>
<feature type="compositionally biased region" description="Basic residues" evidence="1">
    <location>
        <begin position="172"/>
        <end position="190"/>
    </location>
</feature>
<name>A0A0H2XN88_BURO1</name>
<feature type="compositionally biased region" description="Basic and acidic residues" evidence="1">
    <location>
        <begin position="145"/>
        <end position="156"/>
    </location>
</feature>
<proteinExistence type="predicted"/>
<gene>
    <name evidence="2" type="ordered locus">Bcen_1090</name>
</gene>
<dbReference type="EMBL" id="CP000378">
    <property type="protein sequence ID" value="ABF75997.1"/>
    <property type="molecule type" value="Genomic_DNA"/>
</dbReference>